<gene>
    <name evidence="2" type="ORF">GCM10010503_37130</name>
</gene>
<dbReference type="EMBL" id="BMUE01000007">
    <property type="protein sequence ID" value="GGW56536.1"/>
    <property type="molecule type" value="Genomic_DNA"/>
</dbReference>
<protein>
    <submittedName>
        <fullName evidence="2">Uncharacterized protein</fullName>
    </submittedName>
</protein>
<keyword evidence="1" id="KW-1133">Transmembrane helix</keyword>
<proteinExistence type="predicted"/>
<keyword evidence="1" id="KW-0812">Transmembrane</keyword>
<evidence type="ECO:0000313" key="3">
    <source>
        <dbReference type="Proteomes" id="UP000620224"/>
    </source>
</evidence>
<dbReference type="Proteomes" id="UP000620224">
    <property type="component" value="Unassembled WGS sequence"/>
</dbReference>
<organism evidence="2 3">
    <name type="scientific">Streptomyces lucensis JCM 4490</name>
    <dbReference type="NCBI Taxonomy" id="1306176"/>
    <lineage>
        <taxon>Bacteria</taxon>
        <taxon>Bacillati</taxon>
        <taxon>Actinomycetota</taxon>
        <taxon>Actinomycetes</taxon>
        <taxon>Kitasatosporales</taxon>
        <taxon>Streptomycetaceae</taxon>
        <taxon>Streptomyces</taxon>
    </lineage>
</organism>
<keyword evidence="1" id="KW-0472">Membrane</keyword>
<name>A0A918MSE6_9ACTN</name>
<keyword evidence="3" id="KW-1185">Reference proteome</keyword>
<evidence type="ECO:0000313" key="2">
    <source>
        <dbReference type="EMBL" id="GGW56536.1"/>
    </source>
</evidence>
<evidence type="ECO:0000256" key="1">
    <source>
        <dbReference type="SAM" id="Phobius"/>
    </source>
</evidence>
<sequence>MSQVVLFLLLIIVAIVLGLIGAVVNGLLYLLIIGVIVLVADLVWFGARLGRRRGPGKRRLG</sequence>
<reference evidence="2" key="2">
    <citation type="submission" date="2020-09" db="EMBL/GenBank/DDBJ databases">
        <authorList>
            <person name="Sun Q."/>
            <person name="Ohkuma M."/>
        </authorList>
    </citation>
    <scope>NUCLEOTIDE SEQUENCE</scope>
    <source>
        <strain evidence="2">JCM 4490</strain>
    </source>
</reference>
<reference evidence="2" key="1">
    <citation type="journal article" date="2014" name="Int. J. Syst. Evol. Microbiol.">
        <title>Complete genome sequence of Corynebacterium casei LMG S-19264T (=DSM 44701T), isolated from a smear-ripened cheese.</title>
        <authorList>
            <consortium name="US DOE Joint Genome Institute (JGI-PGF)"/>
            <person name="Walter F."/>
            <person name="Albersmeier A."/>
            <person name="Kalinowski J."/>
            <person name="Ruckert C."/>
        </authorList>
    </citation>
    <scope>NUCLEOTIDE SEQUENCE</scope>
    <source>
        <strain evidence="2">JCM 4490</strain>
    </source>
</reference>
<feature type="transmembrane region" description="Helical" evidence="1">
    <location>
        <begin position="28"/>
        <end position="49"/>
    </location>
</feature>
<accession>A0A918MSE6</accession>
<dbReference type="AlphaFoldDB" id="A0A918MSE6"/>
<comment type="caution">
    <text evidence="2">The sequence shown here is derived from an EMBL/GenBank/DDBJ whole genome shotgun (WGS) entry which is preliminary data.</text>
</comment>